<name>A0A836BZI2_9CHLO</name>
<feature type="compositionally biased region" description="Gly residues" evidence="1">
    <location>
        <begin position="676"/>
        <end position="689"/>
    </location>
</feature>
<feature type="region of interest" description="Disordered" evidence="1">
    <location>
        <begin position="29"/>
        <end position="70"/>
    </location>
</feature>
<feature type="compositionally biased region" description="Low complexity" evidence="1">
    <location>
        <begin position="699"/>
        <end position="717"/>
    </location>
</feature>
<reference evidence="2" key="1">
    <citation type="journal article" date="2020" name="bioRxiv">
        <title>Comparative genomics of Chlamydomonas.</title>
        <authorList>
            <person name="Craig R.J."/>
            <person name="Hasan A.R."/>
            <person name="Ness R.W."/>
            <person name="Keightley P.D."/>
        </authorList>
    </citation>
    <scope>NUCLEOTIDE SEQUENCE</scope>
    <source>
        <strain evidence="2">CCAP 11/70</strain>
    </source>
</reference>
<protein>
    <submittedName>
        <fullName evidence="2">Uncharacterized protein</fullName>
    </submittedName>
</protein>
<feature type="region of interest" description="Disordered" evidence="1">
    <location>
        <begin position="147"/>
        <end position="173"/>
    </location>
</feature>
<sequence length="1059" mass="112801">MSSVAAALLGRQQEQRRRRLVVEALLAESAAEPSHARGKAGTGAEAKGGAEEAPTDAGLGHGGSGPRLSPSQQAAMLALCHWHPTAALSARAQARRRQLMPSTGPSPASPSSLCATSAGALARPLAKPLPWPWQPRSGNLTPAAGAVPADSCDANPYEGEARSPSTQARCEPVPAGRRPQQEMAEVWQGLTDLEAALLRLYTDLRPGLWCEATYDTEAAEAWICKRAGEPVPPLALLLSLAWRADSDFVKETHLLAQAAADRVSQADVSPPLTALLRDGEAQLKEVERWGDIYAREAARFFKQHPSLDVRCGRSEARRLGAQDLLTRLEEWLGGDAGEPGTGRRLLALVPEQGPRSEWRHLIAALVGWHVEDVEPVARHAFMGVLSMLPLWGPSAKFSQPLGLGPASMAALHAVLEAYQVAAERHTPPLSPLVLWRLFAVGRYAPQHRPSAAVRLRQLRAEVQGKGGLEVTAEGDSDGDADSCVDLLERLEPPVTLTLMDLMECLLKHPAQPFAWAHLESPMILSLPGGGETEEEAMVRQEAARSEGRRLVMATCAAIAERESGIPESATEDGLDEHGRADVSNAAAAIFSKDDDDSSIDWSAYELEELPLGPDVAVDWADRPKDAQRIEGPTGEAITLAEPDRATVRALVGSLLEAHALEAVPTVALEPPPTVGVAGGEGRGARGGTRNGRHQAKQLGPSPTAAGPGAGPTQAQTAAPPPSCTVEFGSPELAAVGLLCLMYGPHGDQELAGIVLQPHLGVAPASGPGPGAHGERRAAAAVAVVRAPKLFGVISKVWEERYDSKRIFEDALYIQAGSSVSLEAKRMCERLLARRLGCVWVYPRGVGGMWRTLQVLAKARAEMLAAGRDLCFYLASLGRCGDGSGYWEQDLQQQQQQAGAKPRGKPGRRADKDEGNAVELVPVPAGGYPMHTLAYWTGNYLRWLASLPPPGRCSTTTASGGDVVEAIDVSEELIGHHAVEEGACRLLQRFLPLKEHGGPGAGDGGRGPRGEHGGPAYRDRIEVEIAVYECGVGRPHEPVLPPLTEWKRKEGLRKALEAGY</sequence>
<evidence type="ECO:0000256" key="1">
    <source>
        <dbReference type="SAM" id="MobiDB-lite"/>
    </source>
</evidence>
<feature type="compositionally biased region" description="Basic and acidic residues" evidence="1">
    <location>
        <begin position="1005"/>
        <end position="1015"/>
    </location>
</feature>
<accession>A0A836BZI2</accession>
<dbReference type="Proteomes" id="UP000612055">
    <property type="component" value="Unassembled WGS sequence"/>
</dbReference>
<feature type="region of interest" description="Disordered" evidence="1">
    <location>
        <begin position="890"/>
        <end position="916"/>
    </location>
</feature>
<proteinExistence type="predicted"/>
<comment type="caution">
    <text evidence="2">The sequence shown here is derived from an EMBL/GenBank/DDBJ whole genome shotgun (WGS) entry which is preliminary data.</text>
</comment>
<keyword evidence="3" id="KW-1185">Reference proteome</keyword>
<feature type="region of interest" description="Disordered" evidence="1">
    <location>
        <begin position="994"/>
        <end position="1015"/>
    </location>
</feature>
<gene>
    <name evidence="2" type="ORF">HYH03_007058</name>
</gene>
<organism evidence="2 3">
    <name type="scientific">Edaphochlamys debaryana</name>
    <dbReference type="NCBI Taxonomy" id="47281"/>
    <lineage>
        <taxon>Eukaryota</taxon>
        <taxon>Viridiplantae</taxon>
        <taxon>Chlorophyta</taxon>
        <taxon>core chlorophytes</taxon>
        <taxon>Chlorophyceae</taxon>
        <taxon>CS clade</taxon>
        <taxon>Chlamydomonadales</taxon>
        <taxon>Chlamydomonadales incertae sedis</taxon>
        <taxon>Edaphochlamys</taxon>
    </lineage>
</organism>
<feature type="region of interest" description="Disordered" evidence="1">
    <location>
        <begin position="671"/>
        <end position="723"/>
    </location>
</feature>
<dbReference type="EMBL" id="JAEHOE010000028">
    <property type="protein sequence ID" value="KAG2494816.1"/>
    <property type="molecule type" value="Genomic_DNA"/>
</dbReference>
<feature type="region of interest" description="Disordered" evidence="1">
    <location>
        <begin position="91"/>
        <end position="114"/>
    </location>
</feature>
<dbReference type="AlphaFoldDB" id="A0A836BZI2"/>
<evidence type="ECO:0000313" key="2">
    <source>
        <dbReference type="EMBL" id="KAG2494816.1"/>
    </source>
</evidence>
<evidence type="ECO:0000313" key="3">
    <source>
        <dbReference type="Proteomes" id="UP000612055"/>
    </source>
</evidence>
<feature type="compositionally biased region" description="Low complexity" evidence="1">
    <location>
        <begin position="99"/>
        <end position="112"/>
    </location>
</feature>
<dbReference type="OrthoDB" id="563564at2759"/>